<dbReference type="GO" id="GO:0003735">
    <property type="term" value="F:structural constituent of ribosome"/>
    <property type="evidence" value="ECO:0007669"/>
    <property type="project" value="InterPro"/>
</dbReference>
<dbReference type="HAMAP" id="MF_01363">
    <property type="entry name" value="Ribosomal_bL21"/>
    <property type="match status" value="1"/>
</dbReference>
<keyword evidence="4 6" id="KW-0689">Ribosomal protein</keyword>
<protein>
    <recommendedName>
        <fullName evidence="6">Large ribosomal subunit protein bL21</fullName>
    </recommendedName>
</protein>
<dbReference type="GO" id="GO:0006412">
    <property type="term" value="P:translation"/>
    <property type="evidence" value="ECO:0007669"/>
    <property type="project" value="UniProtKB-UniRule"/>
</dbReference>
<dbReference type="InterPro" id="IPR036164">
    <property type="entry name" value="bL21-like_sf"/>
</dbReference>
<dbReference type="NCBIfam" id="TIGR00061">
    <property type="entry name" value="L21"/>
    <property type="match status" value="1"/>
</dbReference>
<dbReference type="Pfam" id="PF00829">
    <property type="entry name" value="Ribosomal_L21p"/>
    <property type="match status" value="1"/>
</dbReference>
<sequence length="103" mass="11616">MFAVIKTGGKQYKVAPGEVLRVEKLPGEPGDTVELSEVLLVAGEGEPRVGTPLVEGARVKATILEQGRSKKIIVFKKKRRKNYKRKRGHRQYYTVLRIEEIVV</sequence>
<comment type="caution">
    <text evidence="8">The sequence shown here is derived from an EMBL/GenBank/DDBJ whole genome shotgun (WGS) entry which is preliminary data.</text>
</comment>
<dbReference type="InterPro" id="IPR001787">
    <property type="entry name" value="Ribosomal_bL21"/>
</dbReference>
<proteinExistence type="inferred from homology"/>
<dbReference type="PANTHER" id="PTHR21349:SF0">
    <property type="entry name" value="LARGE RIBOSOMAL SUBUNIT PROTEIN BL21M"/>
    <property type="match status" value="1"/>
</dbReference>
<dbReference type="GO" id="GO:0019843">
    <property type="term" value="F:rRNA binding"/>
    <property type="evidence" value="ECO:0007669"/>
    <property type="project" value="UniProtKB-UniRule"/>
</dbReference>
<dbReference type="GO" id="GO:0005737">
    <property type="term" value="C:cytoplasm"/>
    <property type="evidence" value="ECO:0007669"/>
    <property type="project" value="UniProtKB-ARBA"/>
</dbReference>
<keyword evidence="2 6" id="KW-0699">rRNA-binding</keyword>
<evidence type="ECO:0000256" key="4">
    <source>
        <dbReference type="ARBA" id="ARBA00022980"/>
    </source>
</evidence>
<evidence type="ECO:0000256" key="3">
    <source>
        <dbReference type="ARBA" id="ARBA00022884"/>
    </source>
</evidence>
<evidence type="ECO:0000313" key="8">
    <source>
        <dbReference type="EMBL" id="HFC96968.1"/>
    </source>
</evidence>
<comment type="subunit">
    <text evidence="6">Part of the 50S ribosomal subunit. Contacts protein L20.</text>
</comment>
<dbReference type="GO" id="GO:1990904">
    <property type="term" value="C:ribonucleoprotein complex"/>
    <property type="evidence" value="ECO:0007669"/>
    <property type="project" value="UniProtKB-KW"/>
</dbReference>
<evidence type="ECO:0000256" key="1">
    <source>
        <dbReference type="ARBA" id="ARBA00008563"/>
    </source>
</evidence>
<evidence type="ECO:0000256" key="7">
    <source>
        <dbReference type="RuleBase" id="RU000562"/>
    </source>
</evidence>
<comment type="function">
    <text evidence="6 7">This protein binds to 23S rRNA in the presence of protein L20.</text>
</comment>
<dbReference type="SUPFAM" id="SSF141091">
    <property type="entry name" value="L21p-like"/>
    <property type="match status" value="1"/>
</dbReference>
<dbReference type="EMBL" id="DRMH01000012">
    <property type="protein sequence ID" value="HFC96968.1"/>
    <property type="molecule type" value="Genomic_DNA"/>
</dbReference>
<gene>
    <name evidence="6 8" type="primary">rplU</name>
    <name evidence="8" type="ORF">ENJ40_00720</name>
</gene>
<dbReference type="AlphaFoldDB" id="A0A7C3CWD1"/>
<name>A0A7C3CWD1_9BACT</name>
<evidence type="ECO:0000256" key="6">
    <source>
        <dbReference type="HAMAP-Rule" id="MF_01363"/>
    </source>
</evidence>
<dbReference type="InterPro" id="IPR028909">
    <property type="entry name" value="bL21-like"/>
</dbReference>
<evidence type="ECO:0000256" key="2">
    <source>
        <dbReference type="ARBA" id="ARBA00022730"/>
    </source>
</evidence>
<organism evidence="8">
    <name type="scientific">Thermosulfurimonas dismutans</name>
    <dbReference type="NCBI Taxonomy" id="999894"/>
    <lineage>
        <taxon>Bacteria</taxon>
        <taxon>Pseudomonadati</taxon>
        <taxon>Thermodesulfobacteriota</taxon>
        <taxon>Thermodesulfobacteria</taxon>
        <taxon>Thermodesulfobacteriales</taxon>
        <taxon>Thermodesulfobacteriaceae</taxon>
        <taxon>Thermosulfurimonas</taxon>
    </lineage>
</organism>
<comment type="similarity">
    <text evidence="1 6 7">Belongs to the bacterial ribosomal protein bL21 family.</text>
</comment>
<dbReference type="PANTHER" id="PTHR21349">
    <property type="entry name" value="50S RIBOSOMAL PROTEIN L21"/>
    <property type="match status" value="1"/>
</dbReference>
<keyword evidence="5 6" id="KW-0687">Ribonucleoprotein</keyword>
<reference evidence="8" key="1">
    <citation type="journal article" date="2020" name="mSystems">
        <title>Genome- and Community-Level Interaction Insights into Carbon Utilization and Element Cycling Functions of Hydrothermarchaeota in Hydrothermal Sediment.</title>
        <authorList>
            <person name="Zhou Z."/>
            <person name="Liu Y."/>
            <person name="Xu W."/>
            <person name="Pan J."/>
            <person name="Luo Z.H."/>
            <person name="Li M."/>
        </authorList>
    </citation>
    <scope>NUCLEOTIDE SEQUENCE [LARGE SCALE GENOMIC DNA]</scope>
    <source>
        <strain evidence="8">HyVt-483</strain>
    </source>
</reference>
<dbReference type="Proteomes" id="UP000886043">
    <property type="component" value="Unassembled WGS sequence"/>
</dbReference>
<accession>A0A7C3CWD1</accession>
<evidence type="ECO:0000256" key="5">
    <source>
        <dbReference type="ARBA" id="ARBA00023274"/>
    </source>
</evidence>
<keyword evidence="3 6" id="KW-0694">RNA-binding</keyword>
<dbReference type="PROSITE" id="PS01169">
    <property type="entry name" value="RIBOSOMAL_L21"/>
    <property type="match status" value="1"/>
</dbReference>
<dbReference type="InterPro" id="IPR018258">
    <property type="entry name" value="Ribosomal_bL21_CS"/>
</dbReference>
<dbReference type="GO" id="GO:0005840">
    <property type="term" value="C:ribosome"/>
    <property type="evidence" value="ECO:0007669"/>
    <property type="project" value="UniProtKB-KW"/>
</dbReference>